<name>A0AC35U6T3_9BILA</name>
<protein>
    <submittedName>
        <fullName evidence="2">Phlebovirus_G2 domain-containing protein</fullName>
    </submittedName>
</protein>
<sequence length="142" mass="15732">MSANSDSTQYQCNCRNQKTIVKESDLLEHGNNVVIEDSTQSPTMVPMIEYEVLPALTQTTSAPATLYTPEEPAITQCILIKIPSQDKQACVCSENYSQCTENSCCHKRMRSMRPGVAKSSPSKTENAVDLLMDVLKKIKTNL</sequence>
<dbReference type="Proteomes" id="UP000095286">
    <property type="component" value="Unplaced"/>
</dbReference>
<organism evidence="1 2">
    <name type="scientific">Rhabditophanes sp. KR3021</name>
    <dbReference type="NCBI Taxonomy" id="114890"/>
    <lineage>
        <taxon>Eukaryota</taxon>
        <taxon>Metazoa</taxon>
        <taxon>Ecdysozoa</taxon>
        <taxon>Nematoda</taxon>
        <taxon>Chromadorea</taxon>
        <taxon>Rhabditida</taxon>
        <taxon>Tylenchina</taxon>
        <taxon>Panagrolaimomorpha</taxon>
        <taxon>Strongyloidoidea</taxon>
        <taxon>Alloionematidae</taxon>
        <taxon>Rhabditophanes</taxon>
    </lineage>
</organism>
<reference evidence="2" key="1">
    <citation type="submission" date="2016-11" db="UniProtKB">
        <authorList>
            <consortium name="WormBaseParasite"/>
        </authorList>
    </citation>
    <scope>IDENTIFICATION</scope>
    <source>
        <strain evidence="2">KR3021</strain>
    </source>
</reference>
<evidence type="ECO:0000313" key="2">
    <source>
        <dbReference type="WBParaSite" id="RSKR_0000790900.1"/>
    </source>
</evidence>
<accession>A0AC35U6T3</accession>
<dbReference type="WBParaSite" id="RSKR_0000790900.1">
    <property type="protein sequence ID" value="RSKR_0000790900.1"/>
    <property type="gene ID" value="RSKR_0000790900"/>
</dbReference>
<evidence type="ECO:0000313" key="1">
    <source>
        <dbReference type="Proteomes" id="UP000095286"/>
    </source>
</evidence>
<proteinExistence type="predicted"/>